<protein>
    <submittedName>
        <fullName evidence="1">Uncharacterized protein</fullName>
    </submittedName>
</protein>
<sequence>MFYYLFILLLNFTLNIEVFPQSLKFNLEYFKFIFKVVTIELFNNCSEPIWPAIKNDGPIPNNGGFGPLQAGQVQSLSVPSDWKSARIWPRTGCGENMICITGSCGNGVLECNGLEGQIPASLAEFTLNGDGGLSYYDVSYVDGSNIPLQIIPIAGTFNGAVGNCKEISCTEDQRNLDLQKYNIEMKDNNAVFI</sequence>
<name>A0ACB0ZRV0_MELEN</name>
<dbReference type="EMBL" id="CAVMJV010000045">
    <property type="protein sequence ID" value="CAK5081613.1"/>
    <property type="molecule type" value="Genomic_DNA"/>
</dbReference>
<evidence type="ECO:0000313" key="1">
    <source>
        <dbReference type="EMBL" id="CAK5081613.1"/>
    </source>
</evidence>
<accession>A0ACB0ZRV0</accession>
<keyword evidence="2" id="KW-1185">Reference proteome</keyword>
<comment type="caution">
    <text evidence="1">The sequence shown here is derived from an EMBL/GenBank/DDBJ whole genome shotgun (WGS) entry which is preliminary data.</text>
</comment>
<gene>
    <name evidence="1" type="ORF">MENTE1834_LOCUS28847</name>
</gene>
<organism evidence="1 2">
    <name type="scientific">Meloidogyne enterolobii</name>
    <name type="common">Root-knot nematode worm</name>
    <name type="synonym">Meloidogyne mayaguensis</name>
    <dbReference type="NCBI Taxonomy" id="390850"/>
    <lineage>
        <taxon>Eukaryota</taxon>
        <taxon>Metazoa</taxon>
        <taxon>Ecdysozoa</taxon>
        <taxon>Nematoda</taxon>
        <taxon>Chromadorea</taxon>
        <taxon>Rhabditida</taxon>
        <taxon>Tylenchina</taxon>
        <taxon>Tylenchomorpha</taxon>
        <taxon>Tylenchoidea</taxon>
        <taxon>Meloidogynidae</taxon>
        <taxon>Meloidogyninae</taxon>
        <taxon>Meloidogyne</taxon>
    </lineage>
</organism>
<proteinExistence type="predicted"/>
<evidence type="ECO:0000313" key="2">
    <source>
        <dbReference type="Proteomes" id="UP001497535"/>
    </source>
</evidence>
<reference evidence="1" key="1">
    <citation type="submission" date="2023-11" db="EMBL/GenBank/DDBJ databases">
        <authorList>
            <person name="Poullet M."/>
        </authorList>
    </citation>
    <scope>NUCLEOTIDE SEQUENCE</scope>
    <source>
        <strain evidence="1">E1834</strain>
    </source>
</reference>
<dbReference type="Proteomes" id="UP001497535">
    <property type="component" value="Unassembled WGS sequence"/>
</dbReference>